<gene>
    <name evidence="1" type="ORF">HNQ44_000015</name>
</gene>
<organism evidence="1 2">
    <name type="scientific">Planococcus koreensis</name>
    <dbReference type="NCBI Taxonomy" id="112331"/>
    <lineage>
        <taxon>Bacteria</taxon>
        <taxon>Bacillati</taxon>
        <taxon>Bacillota</taxon>
        <taxon>Bacilli</taxon>
        <taxon>Bacillales</taxon>
        <taxon>Caryophanaceae</taxon>
        <taxon>Planococcus</taxon>
    </lineage>
</organism>
<sequence>MHEIIYVKSFYEPWWMLEGWEQDIVQRNSFSTIEEAISFKSKLADTLRNAYPEHKKKGEDFDVYWEKGELKYCPDCEEDLQVYHGIIHLHTETNR</sequence>
<evidence type="ECO:0008006" key="3">
    <source>
        <dbReference type="Google" id="ProtNLM"/>
    </source>
</evidence>
<proteinExistence type="predicted"/>
<comment type="caution">
    <text evidence="1">The sequence shown here is derived from an EMBL/GenBank/DDBJ whole genome shotgun (WGS) entry which is preliminary data.</text>
</comment>
<dbReference type="AlphaFoldDB" id="A0A7W8CQC5"/>
<name>A0A7W8CQC5_9BACL</name>
<evidence type="ECO:0000313" key="1">
    <source>
        <dbReference type="EMBL" id="MBB5178593.1"/>
    </source>
</evidence>
<dbReference type="Pfam" id="PF06279">
    <property type="entry name" value="DUF1033"/>
    <property type="match status" value="1"/>
</dbReference>
<evidence type="ECO:0000313" key="2">
    <source>
        <dbReference type="Proteomes" id="UP000525923"/>
    </source>
</evidence>
<dbReference type="InterPro" id="IPR010434">
    <property type="entry name" value="DUF1033"/>
</dbReference>
<protein>
    <recommendedName>
        <fullName evidence="3">DUF1033 domain-containing protein</fullName>
    </recommendedName>
</protein>
<keyword evidence="2" id="KW-1185">Reference proteome</keyword>
<reference evidence="1 2" key="1">
    <citation type="submission" date="2020-08" db="EMBL/GenBank/DDBJ databases">
        <title>Genomic Encyclopedia of Type Strains, Phase IV (KMG-IV): sequencing the most valuable type-strain genomes for metagenomic binning, comparative biology and taxonomic classification.</title>
        <authorList>
            <person name="Goeker M."/>
        </authorList>
    </citation>
    <scope>NUCLEOTIDE SEQUENCE [LARGE SCALE GENOMIC DNA]</scope>
    <source>
        <strain evidence="1 2">DSM 15895</strain>
    </source>
</reference>
<dbReference type="RefSeq" id="WP_135501371.1">
    <property type="nucleotide sequence ID" value="NZ_JACHHE010000001.1"/>
</dbReference>
<dbReference type="EMBL" id="JACHHE010000001">
    <property type="protein sequence ID" value="MBB5178593.1"/>
    <property type="molecule type" value="Genomic_DNA"/>
</dbReference>
<accession>A0A7W8CQC5</accession>
<dbReference type="OrthoDB" id="2389779at2"/>
<dbReference type="Proteomes" id="UP000525923">
    <property type="component" value="Unassembled WGS sequence"/>
</dbReference>